<organism evidence="4 5">
    <name type="scientific">Fodinicola feengrottensis</name>
    <dbReference type="NCBI Taxonomy" id="435914"/>
    <lineage>
        <taxon>Bacteria</taxon>
        <taxon>Bacillati</taxon>
        <taxon>Actinomycetota</taxon>
        <taxon>Actinomycetes</taxon>
        <taxon>Mycobacteriales</taxon>
        <taxon>Fodinicola</taxon>
    </lineage>
</organism>
<dbReference type="Pfam" id="PF00583">
    <property type="entry name" value="Acetyltransf_1"/>
    <property type="match status" value="1"/>
</dbReference>
<evidence type="ECO:0000256" key="2">
    <source>
        <dbReference type="ARBA" id="ARBA00023315"/>
    </source>
</evidence>
<evidence type="ECO:0000256" key="1">
    <source>
        <dbReference type="ARBA" id="ARBA00022679"/>
    </source>
</evidence>
<dbReference type="InterPro" id="IPR016181">
    <property type="entry name" value="Acyl_CoA_acyltransferase"/>
</dbReference>
<name>A0ABP4V0G7_9ACTN</name>
<dbReference type="PANTHER" id="PTHR43877:SF1">
    <property type="entry name" value="ACETYLTRANSFERASE"/>
    <property type="match status" value="1"/>
</dbReference>
<keyword evidence="5" id="KW-1185">Reference proteome</keyword>
<proteinExistence type="predicted"/>
<dbReference type="PROSITE" id="PS51186">
    <property type="entry name" value="GNAT"/>
    <property type="match status" value="1"/>
</dbReference>
<dbReference type="Proteomes" id="UP001500618">
    <property type="component" value="Unassembled WGS sequence"/>
</dbReference>
<dbReference type="EMBL" id="BAAANY010000038">
    <property type="protein sequence ID" value="GAA1713297.1"/>
    <property type="molecule type" value="Genomic_DNA"/>
</dbReference>
<comment type="caution">
    <text evidence="4">The sequence shown here is derived from an EMBL/GenBank/DDBJ whole genome shotgun (WGS) entry which is preliminary data.</text>
</comment>
<evidence type="ECO:0000313" key="4">
    <source>
        <dbReference type="EMBL" id="GAA1713297.1"/>
    </source>
</evidence>
<dbReference type="CDD" id="cd04301">
    <property type="entry name" value="NAT_SF"/>
    <property type="match status" value="1"/>
</dbReference>
<feature type="domain" description="N-acetyltransferase" evidence="3">
    <location>
        <begin position="4"/>
        <end position="156"/>
    </location>
</feature>
<evidence type="ECO:0000313" key="5">
    <source>
        <dbReference type="Proteomes" id="UP001500618"/>
    </source>
</evidence>
<sequence>MSEVEIRPAVPADVAGFVASSIALFAEDAGTRDPTVNTDWPRQHGERRFAENLPDTNRLTLVAVADGQVVGHLTGLWAEPSEMRPVSVATLASLYVRPEHRSGGVGFRLADTFRQWARERGADRIAVTAYATNHDAIRFYQRFGFVPLTTVLEMAP</sequence>
<dbReference type="InterPro" id="IPR000182">
    <property type="entry name" value="GNAT_dom"/>
</dbReference>
<accession>A0ABP4V0G7</accession>
<dbReference type="Gene3D" id="3.40.630.30">
    <property type="match status" value="1"/>
</dbReference>
<protein>
    <submittedName>
        <fullName evidence="4">GNAT family N-acetyltransferase</fullName>
    </submittedName>
</protein>
<keyword evidence="2" id="KW-0012">Acyltransferase</keyword>
<dbReference type="SUPFAM" id="SSF55729">
    <property type="entry name" value="Acyl-CoA N-acyltransferases (Nat)"/>
    <property type="match status" value="1"/>
</dbReference>
<keyword evidence="1" id="KW-0808">Transferase</keyword>
<reference evidence="5" key="1">
    <citation type="journal article" date="2019" name="Int. J. Syst. Evol. Microbiol.">
        <title>The Global Catalogue of Microorganisms (GCM) 10K type strain sequencing project: providing services to taxonomists for standard genome sequencing and annotation.</title>
        <authorList>
            <consortium name="The Broad Institute Genomics Platform"/>
            <consortium name="The Broad Institute Genome Sequencing Center for Infectious Disease"/>
            <person name="Wu L."/>
            <person name="Ma J."/>
        </authorList>
    </citation>
    <scope>NUCLEOTIDE SEQUENCE [LARGE SCALE GENOMIC DNA]</scope>
    <source>
        <strain evidence="5">JCM 14718</strain>
    </source>
</reference>
<dbReference type="RefSeq" id="WP_163568936.1">
    <property type="nucleotide sequence ID" value="NZ_BAAANY010000038.1"/>
</dbReference>
<dbReference type="InterPro" id="IPR050832">
    <property type="entry name" value="Bact_Acetyltransf"/>
</dbReference>
<gene>
    <name evidence="4" type="ORF">GCM10009765_72980</name>
</gene>
<evidence type="ECO:0000259" key="3">
    <source>
        <dbReference type="PROSITE" id="PS51186"/>
    </source>
</evidence>
<dbReference type="PANTHER" id="PTHR43877">
    <property type="entry name" value="AMINOALKYLPHOSPHONATE N-ACETYLTRANSFERASE-RELATED-RELATED"/>
    <property type="match status" value="1"/>
</dbReference>